<evidence type="ECO:0000259" key="2">
    <source>
        <dbReference type="Pfam" id="PF13649"/>
    </source>
</evidence>
<dbReference type="GO" id="GO:0008168">
    <property type="term" value="F:methyltransferase activity"/>
    <property type="evidence" value="ECO:0007669"/>
    <property type="project" value="UniProtKB-KW"/>
</dbReference>
<evidence type="ECO:0000313" key="3">
    <source>
        <dbReference type="EMBL" id="KZE84207.1"/>
    </source>
</evidence>
<dbReference type="InterPro" id="IPR029063">
    <property type="entry name" value="SAM-dependent_MTases_sf"/>
</dbReference>
<accession>A0A161SD16</accession>
<dbReference type="PANTHER" id="PTHR43861">
    <property type="entry name" value="TRANS-ACONITATE 2-METHYLTRANSFERASE-RELATED"/>
    <property type="match status" value="1"/>
</dbReference>
<dbReference type="InterPro" id="IPR041698">
    <property type="entry name" value="Methyltransf_25"/>
</dbReference>
<dbReference type="Gene3D" id="3.40.50.150">
    <property type="entry name" value="Vaccinia Virus protein VP39"/>
    <property type="match status" value="1"/>
</dbReference>
<keyword evidence="1 3" id="KW-0808">Transferase</keyword>
<dbReference type="EMBL" id="LQNU01000020">
    <property type="protein sequence ID" value="KZE84207.1"/>
    <property type="molecule type" value="Genomic_DNA"/>
</dbReference>
<sequence length="204" mass="23379">MSEFWDNRYSESTYAYGVEPNVFFKEALAAIEVKGTVLLAAEGEGRNAVYAAKQGWKVKAFDQSEEAKNKALSLATQQEVVLDYIVSDIELLSYERESMDALVLIYAHFPKEVRRAYHQKLSQYLKVGGLLIMEAFEKKHLEKQRVNTKVGGPNQIDMLYSLEELREDFLGFDFLLLEETDTLLNEGIYHQGEARVVRLIAKKK</sequence>
<evidence type="ECO:0000313" key="4">
    <source>
        <dbReference type="Proteomes" id="UP000076630"/>
    </source>
</evidence>
<evidence type="ECO:0000256" key="1">
    <source>
        <dbReference type="ARBA" id="ARBA00022679"/>
    </source>
</evidence>
<protein>
    <submittedName>
        <fullName evidence="3">Methyltransferase</fullName>
    </submittedName>
</protein>
<keyword evidence="3" id="KW-0489">Methyltransferase</keyword>
<proteinExistence type="predicted"/>
<dbReference type="RefSeq" id="WP_038987489.1">
    <property type="nucleotide sequence ID" value="NZ_JWJO01000049.1"/>
</dbReference>
<dbReference type="OrthoDB" id="9804312at2"/>
<gene>
    <name evidence="3" type="ORF">AV926_18770</name>
</gene>
<dbReference type="Pfam" id="PF13649">
    <property type="entry name" value="Methyltransf_25"/>
    <property type="match status" value="1"/>
</dbReference>
<dbReference type="Proteomes" id="UP000076630">
    <property type="component" value="Unassembled WGS sequence"/>
</dbReference>
<name>A0A161SD16_9FLAO</name>
<dbReference type="GO" id="GO:0032259">
    <property type="term" value="P:methylation"/>
    <property type="evidence" value="ECO:0007669"/>
    <property type="project" value="UniProtKB-KW"/>
</dbReference>
<keyword evidence="4" id="KW-1185">Reference proteome</keyword>
<reference evidence="3 4" key="1">
    <citation type="submission" date="2016-01" db="EMBL/GenBank/DDBJ databases">
        <title>Whole genome sequencing of Myroides marinus L41.</title>
        <authorList>
            <person name="Hong K.W."/>
        </authorList>
    </citation>
    <scope>NUCLEOTIDE SEQUENCE [LARGE SCALE GENOMIC DNA]</scope>
    <source>
        <strain evidence="3 4">L41</strain>
    </source>
</reference>
<comment type="caution">
    <text evidence="3">The sequence shown here is derived from an EMBL/GenBank/DDBJ whole genome shotgun (WGS) entry which is preliminary data.</text>
</comment>
<dbReference type="PANTHER" id="PTHR43861:SF3">
    <property type="entry name" value="PUTATIVE (AFU_ORTHOLOGUE AFUA_2G14390)-RELATED"/>
    <property type="match status" value="1"/>
</dbReference>
<feature type="domain" description="Methyltransferase" evidence="2">
    <location>
        <begin position="37"/>
        <end position="129"/>
    </location>
</feature>
<dbReference type="AlphaFoldDB" id="A0A161SD16"/>
<dbReference type="SUPFAM" id="SSF53335">
    <property type="entry name" value="S-adenosyl-L-methionine-dependent methyltransferases"/>
    <property type="match status" value="1"/>
</dbReference>
<organism evidence="3 4">
    <name type="scientific">Myroides marinus</name>
    <dbReference type="NCBI Taxonomy" id="703342"/>
    <lineage>
        <taxon>Bacteria</taxon>
        <taxon>Pseudomonadati</taxon>
        <taxon>Bacteroidota</taxon>
        <taxon>Flavobacteriia</taxon>
        <taxon>Flavobacteriales</taxon>
        <taxon>Flavobacteriaceae</taxon>
        <taxon>Myroides</taxon>
    </lineage>
</organism>